<dbReference type="Pfam" id="PF00128">
    <property type="entry name" value="Alpha-amylase"/>
    <property type="match status" value="1"/>
</dbReference>
<name>A0ABP3H0X2_9LACT</name>
<evidence type="ECO:0000313" key="4">
    <source>
        <dbReference type="Proteomes" id="UP001501166"/>
    </source>
</evidence>
<dbReference type="InterPro" id="IPR014756">
    <property type="entry name" value="Ig_E-set"/>
</dbReference>
<dbReference type="SUPFAM" id="SSF51445">
    <property type="entry name" value="(Trans)glycosidases"/>
    <property type="match status" value="1"/>
</dbReference>
<organism evidence="3 4">
    <name type="scientific">Alkalibacterium iburiense</name>
    <dbReference type="NCBI Taxonomy" id="290589"/>
    <lineage>
        <taxon>Bacteria</taxon>
        <taxon>Bacillati</taxon>
        <taxon>Bacillota</taxon>
        <taxon>Bacilli</taxon>
        <taxon>Lactobacillales</taxon>
        <taxon>Carnobacteriaceae</taxon>
        <taxon>Alkalibacterium</taxon>
    </lineage>
</organism>
<dbReference type="InterPro" id="IPR006047">
    <property type="entry name" value="GH13_cat_dom"/>
</dbReference>
<evidence type="ECO:0000256" key="1">
    <source>
        <dbReference type="ARBA" id="ARBA00008061"/>
    </source>
</evidence>
<dbReference type="CDD" id="cd11341">
    <property type="entry name" value="AmyAc_Pullulanase_LD-like"/>
    <property type="match status" value="1"/>
</dbReference>
<dbReference type="CDD" id="cd02860">
    <property type="entry name" value="E_set_Pullulanase"/>
    <property type="match status" value="1"/>
</dbReference>
<dbReference type="PANTHER" id="PTHR43002">
    <property type="entry name" value="GLYCOGEN DEBRANCHING ENZYME"/>
    <property type="match status" value="1"/>
</dbReference>
<proteinExistence type="inferred from homology"/>
<dbReference type="Gene3D" id="2.60.40.1180">
    <property type="entry name" value="Golgi alpha-mannosidase II"/>
    <property type="match status" value="1"/>
</dbReference>
<dbReference type="Pfam" id="PF02922">
    <property type="entry name" value="CBM_48"/>
    <property type="match status" value="1"/>
</dbReference>
<dbReference type="InterPro" id="IPR013783">
    <property type="entry name" value="Ig-like_fold"/>
</dbReference>
<feature type="domain" description="Glycosyl hydrolase family 13 catalytic" evidence="2">
    <location>
        <begin position="143"/>
        <end position="559"/>
    </location>
</feature>
<dbReference type="Gene3D" id="2.60.40.10">
    <property type="entry name" value="Immunoglobulins"/>
    <property type="match status" value="1"/>
</dbReference>
<sequence>MHASHPIEKRIPYLEGTVYENDDLGLSYSKEQSTFKVWSPTAKEAWLNLYETAETSSVYKKIQLIQKDNVWTTTVDEDLDGFFYTYSFIHHEEAVETADVYSKAVGLNGDRSAILSLDDTDPEGWEKDVFEPVSSITDAIIWEIHVEDFSSDESAQFSKANRGKYLAFTEDNVRVNDDPEHLAGVSYLKELGINYVHLLPAFDFENDEQSEAYNWGYDPKNYMVPEGKYSSDPSDPKARIKEFKHMVAHLHKQGIGVILDVVYNHTFSFEDSVFQRTVPDYYYRMNKDGTLANGSGTGNETASERKMMRKHMIDSVLYWVEEYHIDGFRFDLMGLHDVDTMNELRKTLNERGYESVLLYGEPWNAGSVAIYEPNKPADKYHIGDFADGIAIFNDEFRDAIKGPVFDAKKGAFLQGANGRDDSDYSNMDLIASILANTQSDVGRFKLPDEKQWARNPTQVVTYASAHDNLTLYDKLALTKKDTPSYGRDLDLIQLNKINAAVLFTSLGGIFFQAGEEWGRTKFGDENSYQSSIDVNMLDWTRTYENKDLLEYYKGMIRIRKAYAPLRDPSNQTGDAITFSQLRENLIAYTIPNVLDEGDWKMMAVVINTNMQPDRVALRSSYPLPKEWTIIANRHTAGLQPLGTVLGNQFIINPREVLIMVAK</sequence>
<dbReference type="Gene3D" id="3.20.20.80">
    <property type="entry name" value="Glycosidases"/>
    <property type="match status" value="1"/>
</dbReference>
<reference evidence="4" key="1">
    <citation type="journal article" date="2019" name="Int. J. Syst. Evol. Microbiol.">
        <title>The Global Catalogue of Microorganisms (GCM) 10K type strain sequencing project: providing services to taxonomists for standard genome sequencing and annotation.</title>
        <authorList>
            <consortium name="The Broad Institute Genomics Platform"/>
            <consortium name="The Broad Institute Genome Sequencing Center for Infectious Disease"/>
            <person name="Wu L."/>
            <person name="Ma J."/>
        </authorList>
    </citation>
    <scope>NUCLEOTIDE SEQUENCE [LARGE SCALE GENOMIC DNA]</scope>
    <source>
        <strain evidence="4">JCM 12662</strain>
    </source>
</reference>
<dbReference type="Proteomes" id="UP001501166">
    <property type="component" value="Unassembled WGS sequence"/>
</dbReference>
<evidence type="ECO:0000259" key="2">
    <source>
        <dbReference type="SMART" id="SM00642"/>
    </source>
</evidence>
<dbReference type="InterPro" id="IPR013780">
    <property type="entry name" value="Glyco_hydro_b"/>
</dbReference>
<dbReference type="SMART" id="SM00642">
    <property type="entry name" value="Aamy"/>
    <property type="match status" value="1"/>
</dbReference>
<gene>
    <name evidence="3" type="primary">pulA</name>
    <name evidence="3" type="ORF">GCM10008932_10210</name>
</gene>
<dbReference type="InterPro" id="IPR011840">
    <property type="entry name" value="PulA_typeI"/>
</dbReference>
<dbReference type="NCBIfam" id="TIGR02104">
    <property type="entry name" value="pulA_typeI"/>
    <property type="match status" value="1"/>
</dbReference>
<dbReference type="EMBL" id="BAAACW010000061">
    <property type="protein sequence ID" value="GAA0359547.1"/>
    <property type="molecule type" value="Genomic_DNA"/>
</dbReference>
<accession>A0ABP3H0X2</accession>
<protein>
    <submittedName>
        <fullName evidence="3">Type I pullulanase</fullName>
    </submittedName>
</protein>
<dbReference type="RefSeq" id="WP_343754537.1">
    <property type="nucleotide sequence ID" value="NZ_BAAACW010000061.1"/>
</dbReference>
<dbReference type="InterPro" id="IPR004193">
    <property type="entry name" value="Glyco_hydro_13_N"/>
</dbReference>
<comment type="similarity">
    <text evidence="1">Belongs to the glycosyl hydrolase 13 family.</text>
</comment>
<keyword evidence="4" id="KW-1185">Reference proteome</keyword>
<evidence type="ECO:0000313" key="3">
    <source>
        <dbReference type="EMBL" id="GAA0359547.1"/>
    </source>
</evidence>
<dbReference type="InterPro" id="IPR017853">
    <property type="entry name" value="GH"/>
</dbReference>
<dbReference type="SUPFAM" id="SSF81296">
    <property type="entry name" value="E set domains"/>
    <property type="match status" value="1"/>
</dbReference>
<comment type="caution">
    <text evidence="3">The sequence shown here is derived from an EMBL/GenBank/DDBJ whole genome shotgun (WGS) entry which is preliminary data.</text>
</comment>